<evidence type="ECO:0000256" key="5">
    <source>
        <dbReference type="ARBA" id="ARBA00022750"/>
    </source>
</evidence>
<feature type="transmembrane region" description="Helical" evidence="9">
    <location>
        <begin position="29"/>
        <end position="49"/>
    </location>
</feature>
<gene>
    <name evidence="9 12" type="primary">lspA</name>
    <name evidence="12" type="ORF">NG895_06555</name>
</gene>
<protein>
    <recommendedName>
        <fullName evidence="9">Lipoprotein signal peptidase</fullName>
        <ecNumber evidence="9">3.4.23.36</ecNumber>
    </recommendedName>
    <alternativeName>
        <fullName evidence="9">Prolipoprotein signal peptidase</fullName>
    </alternativeName>
    <alternativeName>
        <fullName evidence="9">Signal peptidase II</fullName>
        <shortName evidence="9">SPase II</shortName>
    </alternativeName>
</protein>
<dbReference type="GO" id="GO:0006508">
    <property type="term" value="P:proteolysis"/>
    <property type="evidence" value="ECO:0007669"/>
    <property type="project" value="UniProtKB-KW"/>
</dbReference>
<evidence type="ECO:0000256" key="1">
    <source>
        <dbReference type="ARBA" id="ARBA00006139"/>
    </source>
</evidence>
<comment type="caution">
    <text evidence="12">The sequence shown here is derived from an EMBL/GenBank/DDBJ whole genome shotgun (WGS) entry which is preliminary data.</text>
</comment>
<sequence length="199" mass="21687">MSNEAGKAANPYAGGHTKSATAPVPKSRIALFVVPAVLGLVADLVSKWWMFSQAELRNGNIWWVISDYAGFQLSLNEGALFGMGQGYVWVFAAFGILAAVALPIWLFRFGAASDALLTFALGCVMAGILGNLYDRLGLHGEQIHGESIKAVRDWILLQWGAEYRWPNFNIADTLLVVGAAIVFYRSLFMPDKDAKTQTS</sequence>
<keyword evidence="7 9" id="KW-1133">Transmembrane helix</keyword>
<evidence type="ECO:0000256" key="11">
    <source>
        <dbReference type="SAM" id="MobiDB-lite"/>
    </source>
</evidence>
<dbReference type="GO" id="GO:0005886">
    <property type="term" value="C:plasma membrane"/>
    <property type="evidence" value="ECO:0007669"/>
    <property type="project" value="UniProtKB-SubCell"/>
</dbReference>
<dbReference type="Proteomes" id="UP001155241">
    <property type="component" value="Unassembled WGS sequence"/>
</dbReference>
<feature type="active site" evidence="9">
    <location>
        <position position="153"/>
    </location>
</feature>
<dbReference type="EC" id="3.4.23.36" evidence="9"/>
<dbReference type="EMBL" id="JAMXLR010000024">
    <property type="protein sequence ID" value="MCO6043563.1"/>
    <property type="molecule type" value="Genomic_DNA"/>
</dbReference>
<feature type="region of interest" description="Disordered" evidence="11">
    <location>
        <begin position="1"/>
        <end position="21"/>
    </location>
</feature>
<comment type="pathway">
    <text evidence="9">Protein modification; lipoprotein biosynthesis (signal peptide cleavage).</text>
</comment>
<comment type="subcellular location">
    <subcellularLocation>
        <location evidence="9">Cell membrane</location>
        <topology evidence="9">Multi-pass membrane protein</topology>
    </subcellularLocation>
</comment>
<comment type="catalytic activity">
    <reaction evidence="9">
        <text>Release of signal peptides from bacterial membrane prolipoproteins. Hydrolyzes -Xaa-Yaa-Zaa-|-(S,diacylglyceryl)Cys-, in which Xaa is hydrophobic (preferably Leu), and Yaa (Ala or Ser) and Zaa (Gly or Ala) have small, neutral side chains.</text>
        <dbReference type="EC" id="3.4.23.36"/>
    </reaction>
</comment>
<dbReference type="PRINTS" id="PR00781">
    <property type="entry name" value="LIPOSIGPTASE"/>
</dbReference>
<keyword evidence="3 9" id="KW-0645">Protease</keyword>
<name>A0A9X2F8C2_9BACT</name>
<feature type="transmembrane region" description="Helical" evidence="9">
    <location>
        <begin position="114"/>
        <end position="133"/>
    </location>
</feature>
<comment type="similarity">
    <text evidence="1 9 10">Belongs to the peptidase A8 family.</text>
</comment>
<evidence type="ECO:0000256" key="10">
    <source>
        <dbReference type="RuleBase" id="RU004181"/>
    </source>
</evidence>
<dbReference type="GO" id="GO:0004190">
    <property type="term" value="F:aspartic-type endopeptidase activity"/>
    <property type="evidence" value="ECO:0007669"/>
    <property type="project" value="UniProtKB-UniRule"/>
</dbReference>
<dbReference type="AlphaFoldDB" id="A0A9X2F8C2"/>
<evidence type="ECO:0000256" key="4">
    <source>
        <dbReference type="ARBA" id="ARBA00022692"/>
    </source>
</evidence>
<evidence type="ECO:0000256" key="6">
    <source>
        <dbReference type="ARBA" id="ARBA00022801"/>
    </source>
</evidence>
<dbReference type="PANTHER" id="PTHR33695:SF1">
    <property type="entry name" value="LIPOPROTEIN SIGNAL PEPTIDASE"/>
    <property type="match status" value="1"/>
</dbReference>
<dbReference type="InterPro" id="IPR001872">
    <property type="entry name" value="Peptidase_A8"/>
</dbReference>
<feature type="active site" evidence="9">
    <location>
        <position position="172"/>
    </location>
</feature>
<organism evidence="12 13">
    <name type="scientific">Aeoliella straminimaris</name>
    <dbReference type="NCBI Taxonomy" id="2954799"/>
    <lineage>
        <taxon>Bacteria</taxon>
        <taxon>Pseudomonadati</taxon>
        <taxon>Planctomycetota</taxon>
        <taxon>Planctomycetia</taxon>
        <taxon>Pirellulales</taxon>
        <taxon>Lacipirellulaceae</taxon>
        <taxon>Aeoliella</taxon>
    </lineage>
</organism>
<keyword evidence="8 9" id="KW-0472">Membrane</keyword>
<evidence type="ECO:0000256" key="7">
    <source>
        <dbReference type="ARBA" id="ARBA00022989"/>
    </source>
</evidence>
<evidence type="ECO:0000256" key="9">
    <source>
        <dbReference type="HAMAP-Rule" id="MF_00161"/>
    </source>
</evidence>
<keyword evidence="2 9" id="KW-1003">Cell membrane</keyword>
<evidence type="ECO:0000256" key="3">
    <source>
        <dbReference type="ARBA" id="ARBA00022670"/>
    </source>
</evidence>
<feature type="transmembrane region" description="Helical" evidence="9">
    <location>
        <begin position="87"/>
        <end position="107"/>
    </location>
</feature>
<dbReference type="HAMAP" id="MF_00161">
    <property type="entry name" value="LspA"/>
    <property type="match status" value="1"/>
</dbReference>
<accession>A0A9X2F8C2</accession>
<keyword evidence="13" id="KW-1185">Reference proteome</keyword>
<evidence type="ECO:0000256" key="8">
    <source>
        <dbReference type="ARBA" id="ARBA00023136"/>
    </source>
</evidence>
<evidence type="ECO:0000313" key="12">
    <source>
        <dbReference type="EMBL" id="MCO6043563.1"/>
    </source>
</evidence>
<evidence type="ECO:0000313" key="13">
    <source>
        <dbReference type="Proteomes" id="UP001155241"/>
    </source>
</evidence>
<dbReference type="PANTHER" id="PTHR33695">
    <property type="entry name" value="LIPOPROTEIN SIGNAL PEPTIDASE"/>
    <property type="match status" value="1"/>
</dbReference>
<keyword evidence="5 9" id="KW-0064">Aspartyl protease</keyword>
<keyword evidence="4 9" id="KW-0812">Transmembrane</keyword>
<dbReference type="Pfam" id="PF01252">
    <property type="entry name" value="Peptidase_A8"/>
    <property type="match status" value="1"/>
</dbReference>
<comment type="function">
    <text evidence="9">This protein specifically catalyzes the removal of signal peptides from prolipoproteins.</text>
</comment>
<proteinExistence type="inferred from homology"/>
<feature type="transmembrane region" description="Helical" evidence="9">
    <location>
        <begin position="168"/>
        <end position="187"/>
    </location>
</feature>
<evidence type="ECO:0000256" key="2">
    <source>
        <dbReference type="ARBA" id="ARBA00022475"/>
    </source>
</evidence>
<dbReference type="RefSeq" id="WP_252851667.1">
    <property type="nucleotide sequence ID" value="NZ_JAMXLR010000024.1"/>
</dbReference>
<keyword evidence="6 9" id="KW-0378">Hydrolase</keyword>
<reference evidence="12" key="1">
    <citation type="submission" date="2022-06" db="EMBL/GenBank/DDBJ databases">
        <title>Aeoliella straminimaris, a novel planctomycete from sediments.</title>
        <authorList>
            <person name="Vitorino I.R."/>
            <person name="Lage O.M."/>
        </authorList>
    </citation>
    <scope>NUCLEOTIDE SEQUENCE</scope>
    <source>
        <strain evidence="12">ICT_H6.2</strain>
    </source>
</reference>
<dbReference type="NCBIfam" id="TIGR00077">
    <property type="entry name" value="lspA"/>
    <property type="match status" value="1"/>
</dbReference>